<evidence type="ECO:0000313" key="3">
    <source>
        <dbReference type="EMBL" id="AFM24048.1"/>
    </source>
</evidence>
<dbReference type="AlphaFoldDB" id="I4C3A7"/>
<evidence type="ECO:0000259" key="2">
    <source>
        <dbReference type="Pfam" id="PF23771"/>
    </source>
</evidence>
<reference evidence="4" key="1">
    <citation type="submission" date="2012-06" db="EMBL/GenBank/DDBJ databases">
        <title>Complete sequence of chromosome of Desulfomonile tiedjei DSM 6799.</title>
        <authorList>
            <person name="Lucas S."/>
            <person name="Copeland A."/>
            <person name="Lapidus A."/>
            <person name="Glavina del Rio T."/>
            <person name="Dalin E."/>
            <person name="Tice H."/>
            <person name="Bruce D."/>
            <person name="Goodwin L."/>
            <person name="Pitluck S."/>
            <person name="Peters L."/>
            <person name="Ovchinnikova G."/>
            <person name="Zeytun A."/>
            <person name="Lu M."/>
            <person name="Kyrpides N."/>
            <person name="Mavromatis K."/>
            <person name="Ivanova N."/>
            <person name="Brettin T."/>
            <person name="Detter J.C."/>
            <person name="Han C."/>
            <person name="Larimer F."/>
            <person name="Land M."/>
            <person name="Hauser L."/>
            <person name="Markowitz V."/>
            <person name="Cheng J.-F."/>
            <person name="Hugenholtz P."/>
            <person name="Woyke T."/>
            <person name="Wu D."/>
            <person name="Spring S."/>
            <person name="Schroeder M."/>
            <person name="Brambilla E."/>
            <person name="Klenk H.-P."/>
            <person name="Eisen J.A."/>
        </authorList>
    </citation>
    <scope>NUCLEOTIDE SEQUENCE [LARGE SCALE GENOMIC DNA]</scope>
    <source>
        <strain evidence="4">ATCC 49306 / DSM 6799 / DCB-1</strain>
    </source>
</reference>
<dbReference type="KEGG" id="dti:Desti_1335"/>
<dbReference type="OrthoDB" id="5394583at2"/>
<dbReference type="Pfam" id="PF23771">
    <property type="entry name" value="DUF7168"/>
    <property type="match status" value="1"/>
</dbReference>
<dbReference type="eggNOG" id="ENOG502Z9QK">
    <property type="taxonomic scope" value="Bacteria"/>
</dbReference>
<feature type="domain" description="DUF2786" evidence="1">
    <location>
        <begin position="6"/>
        <end position="41"/>
    </location>
</feature>
<proteinExistence type="predicted"/>
<evidence type="ECO:0000313" key="4">
    <source>
        <dbReference type="Proteomes" id="UP000006055"/>
    </source>
</evidence>
<evidence type="ECO:0000259" key="1">
    <source>
        <dbReference type="Pfam" id="PF10979"/>
    </source>
</evidence>
<keyword evidence="4" id="KW-1185">Reference proteome</keyword>
<dbReference type="RefSeq" id="WP_014809199.1">
    <property type="nucleotide sequence ID" value="NC_018025.1"/>
</dbReference>
<sequence>MTKEEVLSKVRKLFELSHSPNENEAALAAAKARELLARYNLGMADLSTEEISNNLNVKEQSITVGKVLRNWMKGLLIHVSQGFECEHVIRRRQGAAPVLTFIGTGTDTEVALYTFRFLYRELNRLVERALPELKRVSRGWSAASLRFAYLDGAVKRIGERFEKQTAGIRAAERNGCKELVLAKEQIIHDYMRTTFSHLRNEYSRRRTVSSYAFSKGYGDAGNIRLNRAVGDEESRQSVIGA</sequence>
<dbReference type="Proteomes" id="UP000006055">
    <property type="component" value="Chromosome"/>
</dbReference>
<protein>
    <submittedName>
        <fullName evidence="3">Uncharacterized protein</fullName>
    </submittedName>
</protein>
<name>I4C3A7_DESTA</name>
<feature type="domain" description="DUF7168" evidence="2">
    <location>
        <begin position="61"/>
        <end position="193"/>
    </location>
</feature>
<dbReference type="HOGENOM" id="CLU_1155981_0_0_7"/>
<accession>I4C3A7</accession>
<organism evidence="3 4">
    <name type="scientific">Desulfomonile tiedjei (strain ATCC 49306 / DSM 6799 / DCB-1)</name>
    <dbReference type="NCBI Taxonomy" id="706587"/>
    <lineage>
        <taxon>Bacteria</taxon>
        <taxon>Pseudomonadati</taxon>
        <taxon>Thermodesulfobacteriota</taxon>
        <taxon>Desulfomonilia</taxon>
        <taxon>Desulfomonilales</taxon>
        <taxon>Desulfomonilaceae</taxon>
        <taxon>Desulfomonile</taxon>
    </lineage>
</organism>
<dbReference type="InterPro" id="IPR055592">
    <property type="entry name" value="DUF7168"/>
</dbReference>
<dbReference type="EMBL" id="CP003360">
    <property type="protein sequence ID" value="AFM24048.1"/>
    <property type="molecule type" value="Genomic_DNA"/>
</dbReference>
<dbReference type="Pfam" id="PF10979">
    <property type="entry name" value="DUF2786"/>
    <property type="match status" value="1"/>
</dbReference>
<gene>
    <name evidence="3" type="ordered locus">Desti_1335</name>
</gene>
<dbReference type="InterPro" id="IPR024498">
    <property type="entry name" value="DUF2786"/>
</dbReference>